<dbReference type="EMBL" id="PEWV01000037">
    <property type="protein sequence ID" value="PIU41703.1"/>
    <property type="molecule type" value="Genomic_DNA"/>
</dbReference>
<evidence type="ECO:0000313" key="2">
    <source>
        <dbReference type="Proteomes" id="UP000230052"/>
    </source>
</evidence>
<protein>
    <recommendedName>
        <fullName evidence="3">DUF4015 domain-containing protein</fullName>
    </recommendedName>
</protein>
<organism evidence="1 2">
    <name type="scientific">Candidatus Aquitaenariimonas noxiae</name>
    <dbReference type="NCBI Taxonomy" id="1974741"/>
    <lineage>
        <taxon>Bacteria</taxon>
        <taxon>Pseudomonadati</taxon>
        <taxon>Candidatus Omnitrophota</taxon>
        <taxon>Candidatus Aquitaenariimonas</taxon>
    </lineage>
</organism>
<comment type="caution">
    <text evidence="1">The sequence shown here is derived from an EMBL/GenBank/DDBJ whole genome shotgun (WGS) entry which is preliminary data.</text>
</comment>
<sequence>MKTGVSYFARSRLKHMQEDMEEIKRNNCNFVVHTFSEQDLEFYKGTIQKLVEISKIAGLEVWLDPWGVGGVFGGESYSQFVSKNLDARQISAEGNSIPAACFNNDKFRSFMQKWIDAAVEIGANNIFWDEPHFYIFEENVEEKIGTTKWSCRCDSCAALFKKKYGYEIPKEMNKDIQDFKEFSVANFIEQMSSYAAKSNVKNSFCFLPLEGHVGGIRNWSAIAKIRTLDIIGTDPYWPTSRSVTEKEVALRVSSFSKKIKALSDEFKKEAQIWILNFRIKNGTENNVRLAVETAYKEGIRNIAAWSFYGTEMMTSLASDDPLLVWKTLGDAYKEAASREEVQKMRQ</sequence>
<dbReference type="Proteomes" id="UP000230052">
    <property type="component" value="Unassembled WGS sequence"/>
</dbReference>
<evidence type="ECO:0008006" key="3">
    <source>
        <dbReference type="Google" id="ProtNLM"/>
    </source>
</evidence>
<reference evidence="1 2" key="1">
    <citation type="submission" date="2017-09" db="EMBL/GenBank/DDBJ databases">
        <title>Depth-based differentiation of microbial function through sediment-hosted aquifers and enrichment of novel symbionts in the deep terrestrial subsurface.</title>
        <authorList>
            <person name="Probst A.J."/>
            <person name="Ladd B."/>
            <person name="Jarett J.K."/>
            <person name="Geller-Mcgrath D.E."/>
            <person name="Sieber C.M."/>
            <person name="Emerson J.B."/>
            <person name="Anantharaman K."/>
            <person name="Thomas B.C."/>
            <person name="Malmstrom R."/>
            <person name="Stieglmeier M."/>
            <person name="Klingl A."/>
            <person name="Woyke T."/>
            <person name="Ryan C.M."/>
            <person name="Banfield J.F."/>
        </authorList>
    </citation>
    <scope>NUCLEOTIDE SEQUENCE [LARGE SCALE GENOMIC DNA]</scope>
    <source>
        <strain evidence="1">CG07_land_8_20_14_0_80_42_15</strain>
    </source>
</reference>
<gene>
    <name evidence="1" type="ORF">COS99_03855</name>
</gene>
<accession>A0A2J0L0S1</accession>
<proteinExistence type="predicted"/>
<dbReference type="Gene3D" id="3.20.20.80">
    <property type="entry name" value="Glycosidases"/>
    <property type="match status" value="1"/>
</dbReference>
<dbReference type="InterPro" id="IPR017853">
    <property type="entry name" value="GH"/>
</dbReference>
<evidence type="ECO:0000313" key="1">
    <source>
        <dbReference type="EMBL" id="PIU41703.1"/>
    </source>
</evidence>
<dbReference type="SUPFAM" id="SSF51445">
    <property type="entry name" value="(Trans)glycosidases"/>
    <property type="match status" value="1"/>
</dbReference>
<dbReference type="AlphaFoldDB" id="A0A2J0L0S1"/>
<name>A0A2J0L0S1_9BACT</name>